<protein>
    <submittedName>
        <fullName evidence="2">Aldehyde oxidase isoform X1</fullName>
    </submittedName>
</protein>
<keyword evidence="1" id="KW-0175">Coiled coil</keyword>
<organism evidence="2 3">
    <name type="scientific">Babesia caballi</name>
    <dbReference type="NCBI Taxonomy" id="5871"/>
    <lineage>
        <taxon>Eukaryota</taxon>
        <taxon>Sar</taxon>
        <taxon>Alveolata</taxon>
        <taxon>Apicomplexa</taxon>
        <taxon>Aconoidasida</taxon>
        <taxon>Piroplasmida</taxon>
        <taxon>Babesiidae</taxon>
        <taxon>Babesia</taxon>
    </lineage>
</organism>
<dbReference type="Proteomes" id="UP001497744">
    <property type="component" value="Unassembled WGS sequence"/>
</dbReference>
<accession>A0AAV4M1U4</accession>
<sequence>MKMCMEHTQRSLGLRCNRTVESDICTICGCSLQEFAELLEALVLEQRSEGDDTLEAKLTHKLKELNGETVDDVSLSGNTFRLSNPLLAKTTCSMSTELRKYVREDIRAAETSDLQHELQRNYKFRDKLQQLSKTRKLSDAERRRLNDINVEIELLQDELSKQKHVCNILSSM</sequence>
<evidence type="ECO:0000313" key="2">
    <source>
        <dbReference type="EMBL" id="GIX64769.1"/>
    </source>
</evidence>
<dbReference type="EMBL" id="BPLF01000003">
    <property type="protein sequence ID" value="GIX64769.1"/>
    <property type="molecule type" value="Genomic_DNA"/>
</dbReference>
<gene>
    <name evidence="2" type="ORF">BcabD6B2_42040</name>
</gene>
<reference evidence="2 3" key="1">
    <citation type="submission" date="2021-06" db="EMBL/GenBank/DDBJ databases">
        <title>Genome sequence of Babesia caballi.</title>
        <authorList>
            <person name="Yamagishi J."/>
            <person name="Kidaka T."/>
            <person name="Ochi A."/>
        </authorList>
    </citation>
    <scope>NUCLEOTIDE SEQUENCE [LARGE SCALE GENOMIC DNA]</scope>
    <source>
        <strain evidence="2">USDA-D6B2</strain>
    </source>
</reference>
<dbReference type="RefSeq" id="XP_067716838.1">
    <property type="nucleotide sequence ID" value="XM_067860737.1"/>
</dbReference>
<evidence type="ECO:0000313" key="3">
    <source>
        <dbReference type="Proteomes" id="UP001497744"/>
    </source>
</evidence>
<feature type="coiled-coil region" evidence="1">
    <location>
        <begin position="138"/>
        <end position="165"/>
    </location>
</feature>
<dbReference type="AlphaFoldDB" id="A0AAV4M1U4"/>
<proteinExistence type="predicted"/>
<dbReference type="GeneID" id="94196250"/>
<comment type="caution">
    <text evidence="2">The sequence shown here is derived from an EMBL/GenBank/DDBJ whole genome shotgun (WGS) entry which is preliminary data.</text>
</comment>
<name>A0AAV4M1U4_BABCB</name>
<keyword evidence="3" id="KW-1185">Reference proteome</keyword>
<evidence type="ECO:0000256" key="1">
    <source>
        <dbReference type="SAM" id="Coils"/>
    </source>
</evidence>